<comment type="pathway">
    <text evidence="1">Amino-acid biosynthesis; L-asparagine biosynthesis; L-asparagine from L-aspartate (L-Gln route): step 1/1.</text>
</comment>
<evidence type="ECO:0000256" key="9">
    <source>
        <dbReference type="PIRSR" id="PIRSR001589-2"/>
    </source>
</evidence>
<dbReference type="GO" id="GO:0006529">
    <property type="term" value="P:asparagine biosynthetic process"/>
    <property type="evidence" value="ECO:0007669"/>
    <property type="project" value="UniProtKB-KW"/>
</dbReference>
<gene>
    <name evidence="12" type="ORF">DFP90_105227</name>
</gene>
<evidence type="ECO:0000256" key="1">
    <source>
        <dbReference type="ARBA" id="ARBA00005187"/>
    </source>
</evidence>
<dbReference type="CDD" id="cd01991">
    <property type="entry name" value="Asn_synthase_B_C"/>
    <property type="match status" value="1"/>
</dbReference>
<dbReference type="SUPFAM" id="SSF56235">
    <property type="entry name" value="N-terminal nucleophile aminohydrolases (Ntn hydrolases)"/>
    <property type="match status" value="1"/>
</dbReference>
<dbReference type="OrthoDB" id="9763290at2"/>
<feature type="active site" description="For GATase activity" evidence="8">
    <location>
        <position position="2"/>
    </location>
</feature>
<evidence type="ECO:0000313" key="12">
    <source>
        <dbReference type="EMBL" id="RED49855.1"/>
    </source>
</evidence>
<comment type="caution">
    <text evidence="12">The sequence shown here is derived from an EMBL/GenBank/DDBJ whole genome shotgun (WGS) entry which is preliminary data.</text>
</comment>
<evidence type="ECO:0000259" key="11">
    <source>
        <dbReference type="PROSITE" id="PS51278"/>
    </source>
</evidence>
<feature type="site" description="Important for beta-aspartyl-AMP intermediate formation" evidence="10">
    <location>
        <position position="364"/>
    </location>
</feature>
<dbReference type="AlphaFoldDB" id="A0A3D9HKB0"/>
<evidence type="ECO:0000256" key="7">
    <source>
        <dbReference type="ARBA" id="ARBA00048741"/>
    </source>
</evidence>
<feature type="binding site" evidence="9">
    <location>
        <begin position="362"/>
        <end position="363"/>
    </location>
    <ligand>
        <name>ATP</name>
        <dbReference type="ChEBI" id="CHEBI:30616"/>
    </ligand>
</feature>
<dbReference type="InterPro" id="IPR029055">
    <property type="entry name" value="Ntn_hydrolases_N"/>
</dbReference>
<dbReference type="PROSITE" id="PS51278">
    <property type="entry name" value="GATASE_TYPE_2"/>
    <property type="match status" value="1"/>
</dbReference>
<evidence type="ECO:0000256" key="6">
    <source>
        <dbReference type="ARBA" id="ARBA00022962"/>
    </source>
</evidence>
<dbReference type="NCBIfam" id="TIGR01536">
    <property type="entry name" value="asn_synth_AEB"/>
    <property type="match status" value="1"/>
</dbReference>
<dbReference type="InterPro" id="IPR014729">
    <property type="entry name" value="Rossmann-like_a/b/a_fold"/>
</dbReference>
<dbReference type="InterPro" id="IPR051786">
    <property type="entry name" value="ASN_synthetase/amidase"/>
</dbReference>
<feature type="binding site" evidence="9">
    <location>
        <position position="290"/>
    </location>
    <ligand>
        <name>ATP</name>
        <dbReference type="ChEBI" id="CHEBI:30616"/>
    </ligand>
</feature>
<proteinExistence type="inferred from homology"/>
<dbReference type="SUPFAM" id="SSF52402">
    <property type="entry name" value="Adenine nucleotide alpha hydrolases-like"/>
    <property type="match status" value="1"/>
</dbReference>
<evidence type="ECO:0000256" key="10">
    <source>
        <dbReference type="PIRSR" id="PIRSR001589-3"/>
    </source>
</evidence>
<dbReference type="InterPro" id="IPR017932">
    <property type="entry name" value="GATase_2_dom"/>
</dbReference>
<dbReference type="InterPro" id="IPR017539">
    <property type="entry name" value="XrtA_amidotfase"/>
</dbReference>
<dbReference type="GO" id="GO:0005829">
    <property type="term" value="C:cytosol"/>
    <property type="evidence" value="ECO:0007669"/>
    <property type="project" value="TreeGrafter"/>
</dbReference>
<evidence type="ECO:0000256" key="8">
    <source>
        <dbReference type="PIRSR" id="PIRSR001589-1"/>
    </source>
</evidence>
<dbReference type="NCBIfam" id="TIGR03108">
    <property type="entry name" value="eps_aminotran_1"/>
    <property type="match status" value="1"/>
</dbReference>
<keyword evidence="13" id="KW-1185">Reference proteome</keyword>
<dbReference type="GO" id="GO:0005524">
    <property type="term" value="F:ATP binding"/>
    <property type="evidence" value="ECO:0007669"/>
    <property type="project" value="UniProtKB-KW"/>
</dbReference>
<protein>
    <recommendedName>
        <fullName evidence="3">asparagine synthase (glutamine-hydrolyzing)</fullName>
        <ecNumber evidence="3">6.3.5.4</ecNumber>
    </recommendedName>
</protein>
<dbReference type="CDD" id="cd00712">
    <property type="entry name" value="AsnB"/>
    <property type="match status" value="1"/>
</dbReference>
<dbReference type="Pfam" id="PF00733">
    <property type="entry name" value="Asn_synthase"/>
    <property type="match status" value="1"/>
</dbReference>
<evidence type="ECO:0000256" key="3">
    <source>
        <dbReference type="ARBA" id="ARBA00012737"/>
    </source>
</evidence>
<dbReference type="PIRSF" id="PIRSF001589">
    <property type="entry name" value="Asn_synthetase_glu-h"/>
    <property type="match status" value="1"/>
</dbReference>
<keyword evidence="5 9" id="KW-0067">ATP-binding</keyword>
<dbReference type="InterPro" id="IPR001962">
    <property type="entry name" value="Asn_synthase"/>
</dbReference>
<reference evidence="12 13" key="1">
    <citation type="submission" date="2018-07" db="EMBL/GenBank/DDBJ databases">
        <title>Genomic Encyclopedia of Type Strains, Phase III (KMG-III): the genomes of soil and plant-associated and newly described type strains.</title>
        <authorList>
            <person name="Whitman W."/>
        </authorList>
    </citation>
    <scope>NUCLEOTIDE SEQUENCE [LARGE SCALE GENOMIC DNA]</scope>
    <source>
        <strain evidence="12 13">CECT 8488</strain>
    </source>
</reference>
<keyword evidence="8" id="KW-0028">Amino-acid biosynthesis</keyword>
<accession>A0A3D9HKB0</accession>
<evidence type="ECO:0000313" key="13">
    <source>
        <dbReference type="Proteomes" id="UP000256845"/>
    </source>
</evidence>
<keyword evidence="6 8" id="KW-0315">Glutamine amidotransferase</keyword>
<dbReference type="EC" id="6.3.5.4" evidence="3"/>
<evidence type="ECO:0000256" key="2">
    <source>
        <dbReference type="ARBA" id="ARBA00005752"/>
    </source>
</evidence>
<dbReference type="RefSeq" id="WP_115937095.1">
    <property type="nucleotide sequence ID" value="NZ_QRDW01000005.1"/>
</dbReference>
<dbReference type="Proteomes" id="UP000256845">
    <property type="component" value="Unassembled WGS sequence"/>
</dbReference>
<dbReference type="InterPro" id="IPR006426">
    <property type="entry name" value="Asn_synth_AEB"/>
</dbReference>
<feature type="domain" description="Glutamine amidotransferase type-2" evidence="11">
    <location>
        <begin position="2"/>
        <end position="214"/>
    </location>
</feature>
<evidence type="ECO:0000256" key="4">
    <source>
        <dbReference type="ARBA" id="ARBA00022741"/>
    </source>
</evidence>
<name>A0A3D9HKB0_9PROT</name>
<dbReference type="Pfam" id="PF13537">
    <property type="entry name" value="GATase_7"/>
    <property type="match status" value="1"/>
</dbReference>
<dbReference type="Gene3D" id="3.60.20.10">
    <property type="entry name" value="Glutamine Phosphoribosylpyrophosphate, subunit 1, domain 1"/>
    <property type="match status" value="1"/>
</dbReference>
<dbReference type="EMBL" id="QRDW01000005">
    <property type="protein sequence ID" value="RED49855.1"/>
    <property type="molecule type" value="Genomic_DNA"/>
</dbReference>
<sequence length="632" mass="70973">MCGLVGIFDSREKRPVDPAVLTAMNDSIIHRGPDGDGIHVVPGLGLGHRRLSIIDLEGGIQPMFDETGEIAIVFNGEIYNFQDLRRELQGLGYHFRTNSDTEVIVHGWKAWGADCVKRLRGMFAIALYDAREEILFLSRDRFGKKPLYYCETPDGHLVFGSELKTLMAYPGLALEIDPQAVEDYIALGYVPDPKSIYKSIRKLPQAHNLIQKRGGSVRLERYWQLDMTPRVTGSVEALGEELIERLQEATRIRMISDVPLGAFLSGGVDSSAVVAMMAGLSNQPVNSYSVAVKDKAYDESAYAQEVAERYQTHHATGEFDPSAIDLVDKVCEMYDEPFGDSSAMPTFRVCKHARSGVTVALSGDGGDELIAGYRRYGLHKNTEKVRQMIPSGLRRPLFGMLGCVYPKMDWAPQFLRAKTTFQELGMDASDAYFNAISNTGDEQRSKLFSKGFKQDLQGYSARDALRPSFAEVSHLDAISQAQYADMHTYLSGKILVKVDRASMANSLEVRSPLLDHELAEWISSLDPDIKLRNGIGKYLFKKALEPYLSQDILYRPKQGFSIPLGKWFRRDLKEQVAAAVTSERMMQSGYFSPDRLRKLVSQHQSGLRDHSDTLWLLFMFDGFLKRSERRAV</sequence>
<organism evidence="12 13">
    <name type="scientific">Aestuariispira insulae</name>
    <dbReference type="NCBI Taxonomy" id="1461337"/>
    <lineage>
        <taxon>Bacteria</taxon>
        <taxon>Pseudomonadati</taxon>
        <taxon>Pseudomonadota</taxon>
        <taxon>Alphaproteobacteria</taxon>
        <taxon>Rhodospirillales</taxon>
        <taxon>Kiloniellaceae</taxon>
        <taxon>Aestuariispira</taxon>
    </lineage>
</organism>
<comment type="similarity">
    <text evidence="2">Belongs to the asparagine synthetase family.</text>
</comment>
<keyword evidence="8" id="KW-0061">Asparagine biosynthesis</keyword>
<dbReference type="PANTHER" id="PTHR43284:SF1">
    <property type="entry name" value="ASPARAGINE SYNTHETASE"/>
    <property type="match status" value="1"/>
</dbReference>
<feature type="binding site" evidence="9">
    <location>
        <position position="100"/>
    </location>
    <ligand>
        <name>L-glutamine</name>
        <dbReference type="ChEBI" id="CHEBI:58359"/>
    </ligand>
</feature>
<comment type="catalytic activity">
    <reaction evidence="7">
        <text>L-aspartate + L-glutamine + ATP + H2O = L-asparagine + L-glutamate + AMP + diphosphate + H(+)</text>
        <dbReference type="Rhea" id="RHEA:12228"/>
        <dbReference type="ChEBI" id="CHEBI:15377"/>
        <dbReference type="ChEBI" id="CHEBI:15378"/>
        <dbReference type="ChEBI" id="CHEBI:29985"/>
        <dbReference type="ChEBI" id="CHEBI:29991"/>
        <dbReference type="ChEBI" id="CHEBI:30616"/>
        <dbReference type="ChEBI" id="CHEBI:33019"/>
        <dbReference type="ChEBI" id="CHEBI:58048"/>
        <dbReference type="ChEBI" id="CHEBI:58359"/>
        <dbReference type="ChEBI" id="CHEBI:456215"/>
        <dbReference type="EC" id="6.3.5.4"/>
    </reaction>
</comment>
<dbReference type="GO" id="GO:0004066">
    <property type="term" value="F:asparagine synthase (glutamine-hydrolyzing) activity"/>
    <property type="evidence" value="ECO:0007669"/>
    <property type="project" value="UniProtKB-EC"/>
</dbReference>
<keyword evidence="4 9" id="KW-0547">Nucleotide-binding</keyword>
<dbReference type="InterPro" id="IPR033738">
    <property type="entry name" value="AsnB_N"/>
</dbReference>
<dbReference type="PANTHER" id="PTHR43284">
    <property type="entry name" value="ASPARAGINE SYNTHETASE (GLUTAMINE-HYDROLYZING)"/>
    <property type="match status" value="1"/>
</dbReference>
<dbReference type="Gene3D" id="3.40.50.620">
    <property type="entry name" value="HUPs"/>
    <property type="match status" value="1"/>
</dbReference>
<evidence type="ECO:0000256" key="5">
    <source>
        <dbReference type="ARBA" id="ARBA00022840"/>
    </source>
</evidence>